<dbReference type="Proteomes" id="UP000613401">
    <property type="component" value="Unassembled WGS sequence"/>
</dbReference>
<dbReference type="RefSeq" id="XP_045264792.1">
    <property type="nucleotide sequence ID" value="XM_045405690.1"/>
</dbReference>
<dbReference type="AlphaFoldDB" id="A0A8H4CKF6"/>
<reference evidence="1" key="1">
    <citation type="journal article" date="2020" name="Phytopathology">
        <title>Genome sequence and comparative analysis of Colletotrichum gloeosporioides isolated from Liriodendron leaves.</title>
        <authorList>
            <person name="Fu F.F."/>
            <person name="Hao Z."/>
            <person name="Wang P."/>
            <person name="Lu Y."/>
            <person name="Xue L.J."/>
            <person name="Wei G."/>
            <person name="Tian Y."/>
            <person name="Baishi H."/>
            <person name="Xu H."/>
            <person name="Shi J."/>
            <person name="Cheng T."/>
            <person name="Wang G."/>
            <person name="Yi Y."/>
            <person name="Chen J."/>
        </authorList>
    </citation>
    <scope>NUCLEOTIDE SEQUENCE</scope>
    <source>
        <strain evidence="1">Lc1</strain>
    </source>
</reference>
<reference evidence="1" key="2">
    <citation type="submission" date="2020-03" db="EMBL/GenBank/DDBJ databases">
        <authorList>
            <person name="Fu F.-F."/>
            <person name="Chen J."/>
        </authorList>
    </citation>
    <scope>NUCLEOTIDE SEQUENCE</scope>
    <source>
        <strain evidence="1">Lc1</strain>
    </source>
</reference>
<protein>
    <submittedName>
        <fullName evidence="1">Uncharacterized protein</fullName>
    </submittedName>
</protein>
<dbReference type="GeneID" id="69012822"/>
<proteinExistence type="predicted"/>
<name>A0A8H4CKF6_COLGL</name>
<accession>A0A8H4CKF6</accession>
<evidence type="ECO:0000313" key="1">
    <source>
        <dbReference type="EMBL" id="KAF3805633.1"/>
    </source>
</evidence>
<sequence>MKGWGNAAPPFPVQRLKKKEFKMINSLVKLVACASLASAGILSPRQNTTPAVDITALTKNVTATSGTGAVSAAGTLSPFGGIGVGCGINWAEGQSFGGGLQSGSDSFGLGGGFTITKDTMNIGLGIGINPIKFNSSVNYEASTNGTVTMTFTSTTAIKCEETTVDGVKGVKCTSS</sequence>
<organism evidence="1 2">
    <name type="scientific">Colletotrichum gloeosporioides</name>
    <name type="common">Anthracnose fungus</name>
    <name type="synonym">Glomerella cingulata</name>
    <dbReference type="NCBI Taxonomy" id="474922"/>
    <lineage>
        <taxon>Eukaryota</taxon>
        <taxon>Fungi</taxon>
        <taxon>Dikarya</taxon>
        <taxon>Ascomycota</taxon>
        <taxon>Pezizomycotina</taxon>
        <taxon>Sordariomycetes</taxon>
        <taxon>Hypocreomycetidae</taxon>
        <taxon>Glomerellales</taxon>
        <taxon>Glomerellaceae</taxon>
        <taxon>Colletotrichum</taxon>
        <taxon>Colletotrichum gloeosporioides species complex</taxon>
    </lineage>
</organism>
<comment type="caution">
    <text evidence="1">The sequence shown here is derived from an EMBL/GenBank/DDBJ whole genome shotgun (WGS) entry which is preliminary data.</text>
</comment>
<evidence type="ECO:0000313" key="2">
    <source>
        <dbReference type="Proteomes" id="UP000613401"/>
    </source>
</evidence>
<dbReference type="EMBL" id="WVTB01000041">
    <property type="protein sequence ID" value="KAF3805633.1"/>
    <property type="molecule type" value="Genomic_DNA"/>
</dbReference>
<gene>
    <name evidence="1" type="ORF">GCG54_00005672</name>
</gene>
<keyword evidence="2" id="KW-1185">Reference proteome</keyword>